<feature type="domain" description="O-antigen ligase-related" evidence="6">
    <location>
        <begin position="206"/>
        <end position="341"/>
    </location>
</feature>
<keyword evidence="3 5" id="KW-1133">Transmembrane helix</keyword>
<dbReference type="AlphaFoldDB" id="A0A401UP99"/>
<feature type="transmembrane region" description="Helical" evidence="5">
    <location>
        <begin position="364"/>
        <end position="382"/>
    </location>
</feature>
<feature type="transmembrane region" description="Helical" evidence="5">
    <location>
        <begin position="94"/>
        <end position="112"/>
    </location>
</feature>
<dbReference type="InterPro" id="IPR007016">
    <property type="entry name" value="O-antigen_ligase-rel_domated"/>
</dbReference>
<proteinExistence type="predicted"/>
<dbReference type="RefSeq" id="WP_125003119.1">
    <property type="nucleotide sequence ID" value="NZ_BHYK01000017.1"/>
</dbReference>
<feature type="transmembrane region" description="Helical" evidence="5">
    <location>
        <begin position="332"/>
        <end position="352"/>
    </location>
</feature>
<feature type="transmembrane region" description="Helical" evidence="5">
    <location>
        <begin position="224"/>
        <end position="255"/>
    </location>
</feature>
<dbReference type="EMBL" id="BHYK01000017">
    <property type="protein sequence ID" value="GCD11363.1"/>
    <property type="molecule type" value="Genomic_DNA"/>
</dbReference>
<reference evidence="7 8" key="1">
    <citation type="submission" date="2018-11" db="EMBL/GenBank/DDBJ databases">
        <title>Genome sequencing and assembly of Clostridium tagluense strain A121.</title>
        <authorList>
            <person name="Murakami T."/>
            <person name="Segawa T."/>
            <person name="Shcherbakova V.A."/>
            <person name="Mori H."/>
            <person name="Yoshimura Y."/>
        </authorList>
    </citation>
    <scope>NUCLEOTIDE SEQUENCE [LARGE SCALE GENOMIC DNA]</scope>
    <source>
        <strain evidence="7 8">A121</strain>
    </source>
</reference>
<evidence type="ECO:0000256" key="2">
    <source>
        <dbReference type="ARBA" id="ARBA00022692"/>
    </source>
</evidence>
<keyword evidence="2 5" id="KW-0812">Transmembrane</keyword>
<dbReference type="PANTHER" id="PTHR37422:SF17">
    <property type="entry name" value="O-ANTIGEN LIGASE"/>
    <property type="match status" value="1"/>
</dbReference>
<evidence type="ECO:0000256" key="3">
    <source>
        <dbReference type="ARBA" id="ARBA00022989"/>
    </source>
</evidence>
<dbReference type="Proteomes" id="UP000287872">
    <property type="component" value="Unassembled WGS sequence"/>
</dbReference>
<dbReference type="InterPro" id="IPR051533">
    <property type="entry name" value="WaaL-like"/>
</dbReference>
<evidence type="ECO:0000259" key="6">
    <source>
        <dbReference type="Pfam" id="PF04932"/>
    </source>
</evidence>
<evidence type="ECO:0000256" key="4">
    <source>
        <dbReference type="ARBA" id="ARBA00023136"/>
    </source>
</evidence>
<evidence type="ECO:0000313" key="7">
    <source>
        <dbReference type="EMBL" id="GCD11363.1"/>
    </source>
</evidence>
<dbReference type="Pfam" id="PF04932">
    <property type="entry name" value="Wzy_C"/>
    <property type="match status" value="1"/>
</dbReference>
<dbReference type="GO" id="GO:0016874">
    <property type="term" value="F:ligase activity"/>
    <property type="evidence" value="ECO:0007669"/>
    <property type="project" value="UniProtKB-KW"/>
</dbReference>
<gene>
    <name evidence="7" type="ORF">Ctaglu_29860</name>
</gene>
<dbReference type="GO" id="GO:0016020">
    <property type="term" value="C:membrane"/>
    <property type="evidence" value="ECO:0007669"/>
    <property type="project" value="UniProtKB-SubCell"/>
</dbReference>
<evidence type="ECO:0000256" key="5">
    <source>
        <dbReference type="SAM" id="Phobius"/>
    </source>
</evidence>
<evidence type="ECO:0000313" key="8">
    <source>
        <dbReference type="Proteomes" id="UP000287872"/>
    </source>
</evidence>
<feature type="transmembrane region" description="Helical" evidence="5">
    <location>
        <begin position="201"/>
        <end position="218"/>
    </location>
</feature>
<accession>A0A401UP99</accession>
<keyword evidence="8" id="KW-1185">Reference proteome</keyword>
<sequence>MDLSKKVLFLTTCAYIMLLPLIPQDIVLAGIPFTDLLLALLIFAYIVNLVMSKKSRENFINAVIDFFTDKLSIFMAILLAIMFASTIYAVDKTLALTESARFISYVFMYFVIKYEFNNKKQIKILIRCYIFISTVLCSIGIVQYFTRIGLDEKYIKAFLFEGHIKISSTLSHPNAYAGYLILIIFPIVMLSIYEKNKNKKIFYLLLSILVFTNILMTYSRNALLGFALGLVVLALLYSIKIIFALGGFGVLILLIPSVFQRVQDIHNSSQNEARIKLWKTALMMIKEHPILGVGNGNYVTQYDTYIQKYRLDYNSYTHYPAHNSYLKVQSELGIVGIVSFLGIIVTALSRVRKLYNTASDKFNRAFYMGVMASMVAFLFMNFSDNLFFVPKTTTFFWFLLATAEALLHSESSNINS</sequence>
<feature type="transmembrane region" description="Helical" evidence="5">
    <location>
        <begin position="29"/>
        <end position="50"/>
    </location>
</feature>
<feature type="transmembrane region" description="Helical" evidence="5">
    <location>
        <begin position="71"/>
        <end position="88"/>
    </location>
</feature>
<protein>
    <submittedName>
        <fullName evidence="7">Ligase</fullName>
    </submittedName>
</protein>
<evidence type="ECO:0000256" key="1">
    <source>
        <dbReference type="ARBA" id="ARBA00004141"/>
    </source>
</evidence>
<comment type="subcellular location">
    <subcellularLocation>
        <location evidence="1">Membrane</location>
        <topology evidence="1">Multi-pass membrane protein</topology>
    </subcellularLocation>
</comment>
<organism evidence="7 8">
    <name type="scientific">Clostridium tagluense</name>
    <dbReference type="NCBI Taxonomy" id="360422"/>
    <lineage>
        <taxon>Bacteria</taxon>
        <taxon>Bacillati</taxon>
        <taxon>Bacillota</taxon>
        <taxon>Clostridia</taxon>
        <taxon>Eubacteriales</taxon>
        <taxon>Clostridiaceae</taxon>
        <taxon>Clostridium</taxon>
    </lineage>
</organism>
<feature type="transmembrane region" description="Helical" evidence="5">
    <location>
        <begin position="7"/>
        <end position="23"/>
    </location>
</feature>
<feature type="transmembrane region" description="Helical" evidence="5">
    <location>
        <begin position="124"/>
        <end position="145"/>
    </location>
</feature>
<feature type="transmembrane region" description="Helical" evidence="5">
    <location>
        <begin position="176"/>
        <end position="194"/>
    </location>
</feature>
<dbReference type="OrthoDB" id="9806320at2"/>
<keyword evidence="7" id="KW-0436">Ligase</keyword>
<comment type="caution">
    <text evidence="7">The sequence shown here is derived from an EMBL/GenBank/DDBJ whole genome shotgun (WGS) entry which is preliminary data.</text>
</comment>
<keyword evidence="4 5" id="KW-0472">Membrane</keyword>
<name>A0A401UP99_9CLOT</name>
<dbReference type="PANTHER" id="PTHR37422">
    <property type="entry name" value="TEICHURONIC ACID BIOSYNTHESIS PROTEIN TUAE"/>
    <property type="match status" value="1"/>
</dbReference>